<name>A0AAN4ZFT3_9BILA</name>
<evidence type="ECO:0000313" key="1">
    <source>
        <dbReference type="EMBL" id="GMR36180.1"/>
    </source>
</evidence>
<gene>
    <name evidence="1" type="ORF">PMAYCL1PPCAC_06375</name>
</gene>
<feature type="non-terminal residue" evidence="1">
    <location>
        <position position="1"/>
    </location>
</feature>
<proteinExistence type="predicted"/>
<evidence type="ECO:0000313" key="2">
    <source>
        <dbReference type="Proteomes" id="UP001328107"/>
    </source>
</evidence>
<comment type="caution">
    <text evidence="1">The sequence shown here is derived from an EMBL/GenBank/DDBJ whole genome shotgun (WGS) entry which is preliminary data.</text>
</comment>
<dbReference type="EMBL" id="BTRK01000002">
    <property type="protein sequence ID" value="GMR36180.1"/>
    <property type="molecule type" value="Genomic_DNA"/>
</dbReference>
<dbReference type="Proteomes" id="UP001328107">
    <property type="component" value="Unassembled WGS sequence"/>
</dbReference>
<accession>A0AAN4ZFT3</accession>
<reference evidence="2" key="1">
    <citation type="submission" date="2022-10" db="EMBL/GenBank/DDBJ databases">
        <title>Genome assembly of Pristionchus species.</title>
        <authorList>
            <person name="Yoshida K."/>
            <person name="Sommer R.J."/>
        </authorList>
    </citation>
    <scope>NUCLEOTIDE SEQUENCE [LARGE SCALE GENOMIC DNA]</scope>
    <source>
        <strain evidence="2">RS5460</strain>
    </source>
</reference>
<sequence>AIEAAEEVAALKEETKETFDSDVDPLALLLTFTATSLTELAAGETAFTAGAAFETYCTFLTFSCPEALTTAAFSDAALHTSVVRCVAAAALSIAAF</sequence>
<keyword evidence="2" id="KW-1185">Reference proteome</keyword>
<feature type="non-terminal residue" evidence="1">
    <location>
        <position position="96"/>
    </location>
</feature>
<organism evidence="1 2">
    <name type="scientific">Pristionchus mayeri</name>
    <dbReference type="NCBI Taxonomy" id="1317129"/>
    <lineage>
        <taxon>Eukaryota</taxon>
        <taxon>Metazoa</taxon>
        <taxon>Ecdysozoa</taxon>
        <taxon>Nematoda</taxon>
        <taxon>Chromadorea</taxon>
        <taxon>Rhabditida</taxon>
        <taxon>Rhabditina</taxon>
        <taxon>Diplogasteromorpha</taxon>
        <taxon>Diplogasteroidea</taxon>
        <taxon>Neodiplogasteridae</taxon>
        <taxon>Pristionchus</taxon>
    </lineage>
</organism>
<protein>
    <submittedName>
        <fullName evidence="1">Uncharacterized protein</fullName>
    </submittedName>
</protein>
<dbReference type="AlphaFoldDB" id="A0AAN4ZFT3"/>